<proteinExistence type="predicted"/>
<dbReference type="GO" id="GO:0032958">
    <property type="term" value="P:inositol phosphate biosynthetic process"/>
    <property type="evidence" value="ECO:0007669"/>
    <property type="project" value="TreeGrafter"/>
</dbReference>
<dbReference type="GO" id="GO:0005634">
    <property type="term" value="C:nucleus"/>
    <property type="evidence" value="ECO:0007669"/>
    <property type="project" value="TreeGrafter"/>
</dbReference>
<reference evidence="8" key="2">
    <citation type="submission" date="2021-11" db="EMBL/GenBank/DDBJ databases">
        <authorList>
            <consortium name="Genoscope - CEA"/>
            <person name="William W."/>
        </authorList>
    </citation>
    <scope>NUCLEOTIDE SEQUENCE</scope>
</reference>
<evidence type="ECO:0000313" key="7">
    <source>
        <dbReference type="EMBL" id="CAE0685861.1"/>
    </source>
</evidence>
<keyword evidence="9" id="KW-1185">Reference proteome</keyword>
<gene>
    <name evidence="7" type="ORF">PCAL00307_LOCUS1295</name>
    <name evidence="8" type="ORF">PECAL_3P18360</name>
</gene>
<accession>A0A7S4E2G0</accession>
<dbReference type="GO" id="GO:0035299">
    <property type="term" value="F:inositol-1,3,4,5,6-pentakisphosphate 2-kinase activity"/>
    <property type="evidence" value="ECO:0007669"/>
    <property type="project" value="UniProtKB-EC"/>
</dbReference>
<protein>
    <recommendedName>
        <fullName evidence="1 6">Inositol-pentakisphosphate 2-kinase</fullName>
        <ecNumber evidence="1 6">2.7.1.158</ecNumber>
    </recommendedName>
</protein>
<evidence type="ECO:0000256" key="4">
    <source>
        <dbReference type="ARBA" id="ARBA00022777"/>
    </source>
</evidence>
<evidence type="ECO:0000256" key="2">
    <source>
        <dbReference type="ARBA" id="ARBA00022679"/>
    </source>
</evidence>
<keyword evidence="3 6" id="KW-0547">Nucleotide-binding</keyword>
<evidence type="ECO:0000313" key="8">
    <source>
        <dbReference type="EMBL" id="CAH0371876.1"/>
    </source>
</evidence>
<organism evidence="7">
    <name type="scientific">Pelagomonas calceolata</name>
    <dbReference type="NCBI Taxonomy" id="35677"/>
    <lineage>
        <taxon>Eukaryota</taxon>
        <taxon>Sar</taxon>
        <taxon>Stramenopiles</taxon>
        <taxon>Ochrophyta</taxon>
        <taxon>Pelagophyceae</taxon>
        <taxon>Pelagomonadales</taxon>
        <taxon>Pelagomonadaceae</taxon>
        <taxon>Pelagomonas</taxon>
    </lineage>
</organism>
<name>A0A7S4E2G0_9STRA</name>
<dbReference type="Pfam" id="PF06090">
    <property type="entry name" value="Ins_P5_2-kin"/>
    <property type="match status" value="1"/>
</dbReference>
<dbReference type="PANTHER" id="PTHR14456:SF2">
    <property type="entry name" value="INOSITOL-PENTAKISPHOSPHATE 2-KINASE"/>
    <property type="match status" value="1"/>
</dbReference>
<dbReference type="GO" id="GO:0005524">
    <property type="term" value="F:ATP binding"/>
    <property type="evidence" value="ECO:0007669"/>
    <property type="project" value="UniProtKB-KW"/>
</dbReference>
<evidence type="ECO:0000313" key="9">
    <source>
        <dbReference type="Proteomes" id="UP000789595"/>
    </source>
</evidence>
<dbReference type="AlphaFoldDB" id="A0A7S4E2G0"/>
<dbReference type="Proteomes" id="UP000789595">
    <property type="component" value="Unassembled WGS sequence"/>
</dbReference>
<keyword evidence="2 6" id="KW-0808">Transferase</keyword>
<evidence type="ECO:0000256" key="6">
    <source>
        <dbReference type="RuleBase" id="RU364126"/>
    </source>
</evidence>
<keyword evidence="5 6" id="KW-0067">ATP-binding</keyword>
<dbReference type="InterPro" id="IPR009286">
    <property type="entry name" value="Ins_P5_2-kin"/>
</dbReference>
<dbReference type="EMBL" id="HBIW01001507">
    <property type="protein sequence ID" value="CAE0685861.1"/>
    <property type="molecule type" value="Transcribed_RNA"/>
</dbReference>
<sequence length="422" mass="45534">MTEGCLGLVGEGSAHAVFRAHPPMLWRVCKEPQRPAAQILSLELAFEQWAAQAQRGVLVSASMSKSNRVSVQEWLGVEFMPRVCRSVLPKLLLTCFETSYALRSGLFVQDVTRNWLPLGPGKKVTGGTFAVELKPKQADKARSWLIDPLKASIKAQFSRFLITQAAKLGKSSSHASNSDHEVLFSGNKASIEKTIRVSFSRQVGPVIGCFVEGNRVPTFAPTSSIAAVVASVLEREPVLKRLRAAQQELDCLDVDGVAVILASRKLVDFDIEALLGCRAVGSKLSAKAKAVAEICRCPPGLFSVVDPKVRQACRKLALSAIGTLDPPDLLDLLHNWLVALALDDVSLVVTATRLMLPTSARHQTPSQMGIVTIKTGEAYAYAIALIDVSPKSPSKLIDKAKREADLSQRASAVLVGGRRPSL</sequence>
<comment type="function">
    <text evidence="6">Phosphorylates Ins(1,3,4,5,6)P5 at position 2 to form Ins(1,2,3,4,5,6)P6 (InsP6 or phytate).</text>
</comment>
<keyword evidence="4 6" id="KW-0418">Kinase</keyword>
<evidence type="ECO:0000256" key="1">
    <source>
        <dbReference type="ARBA" id="ARBA00012023"/>
    </source>
</evidence>
<reference evidence="7" key="1">
    <citation type="submission" date="2021-01" db="EMBL/GenBank/DDBJ databases">
        <authorList>
            <person name="Corre E."/>
            <person name="Pelletier E."/>
            <person name="Niang G."/>
            <person name="Scheremetjew M."/>
            <person name="Finn R."/>
            <person name="Kale V."/>
            <person name="Holt S."/>
            <person name="Cochrane G."/>
            <person name="Meng A."/>
            <person name="Brown T."/>
            <person name="Cohen L."/>
        </authorList>
    </citation>
    <scope>NUCLEOTIDE SEQUENCE</scope>
    <source>
        <strain evidence="7">CCMP1756</strain>
    </source>
</reference>
<comment type="catalytic activity">
    <reaction evidence="6">
        <text>1D-myo-inositol 1,3,4,5,6-pentakisphosphate + ATP = 1D-myo-inositol hexakisphosphate + ADP + H(+)</text>
        <dbReference type="Rhea" id="RHEA:20313"/>
        <dbReference type="ChEBI" id="CHEBI:15378"/>
        <dbReference type="ChEBI" id="CHEBI:30616"/>
        <dbReference type="ChEBI" id="CHEBI:57733"/>
        <dbReference type="ChEBI" id="CHEBI:58130"/>
        <dbReference type="ChEBI" id="CHEBI:456216"/>
        <dbReference type="EC" id="2.7.1.158"/>
    </reaction>
</comment>
<dbReference type="EC" id="2.7.1.158" evidence="1 6"/>
<comment type="domain">
    <text evidence="6">The EXKPK motif is conserved in inositol-pentakisphosphate 2-kinases of both family 1 and 2.</text>
</comment>
<dbReference type="EMBL" id="CAKKNE010000003">
    <property type="protein sequence ID" value="CAH0371876.1"/>
    <property type="molecule type" value="Genomic_DNA"/>
</dbReference>
<dbReference type="PANTHER" id="PTHR14456">
    <property type="entry name" value="INOSITOL POLYPHOSPHATE KINASE 1"/>
    <property type="match status" value="1"/>
</dbReference>
<evidence type="ECO:0000256" key="5">
    <source>
        <dbReference type="ARBA" id="ARBA00022840"/>
    </source>
</evidence>
<dbReference type="OrthoDB" id="10622805at2759"/>
<evidence type="ECO:0000256" key="3">
    <source>
        <dbReference type="ARBA" id="ARBA00022741"/>
    </source>
</evidence>